<accession>A0A2U8WXJ4</accession>
<protein>
    <submittedName>
        <fullName evidence="1">Mobilization protein</fullName>
    </submittedName>
</protein>
<evidence type="ECO:0000313" key="2">
    <source>
        <dbReference type="Proteomes" id="UP000245444"/>
    </source>
</evidence>
<dbReference type="KEGG" id="mtea:DK419_24240"/>
<dbReference type="Proteomes" id="UP000245444">
    <property type="component" value="Chromosome"/>
</dbReference>
<evidence type="ECO:0000313" key="1">
    <source>
        <dbReference type="EMBL" id="AWN50218.1"/>
    </source>
</evidence>
<reference evidence="1 2" key="1">
    <citation type="submission" date="2018-05" db="EMBL/GenBank/DDBJ databases">
        <title>Complete Genome Sequence of Methylobacterium sp. 17Sr1-28.</title>
        <authorList>
            <person name="Srinivasan S."/>
        </authorList>
    </citation>
    <scope>NUCLEOTIDE SEQUENCE [LARGE SCALE GENOMIC DNA]</scope>
    <source>
        <strain evidence="1 2">17Sr1-28</strain>
    </source>
</reference>
<organism evidence="1 2">
    <name type="scientific">Methylobacterium terrae</name>
    <dbReference type="NCBI Taxonomy" id="2202827"/>
    <lineage>
        <taxon>Bacteria</taxon>
        <taxon>Pseudomonadati</taxon>
        <taxon>Pseudomonadota</taxon>
        <taxon>Alphaproteobacteria</taxon>
        <taxon>Hyphomicrobiales</taxon>
        <taxon>Methylobacteriaceae</taxon>
        <taxon>Methylobacterium</taxon>
    </lineage>
</organism>
<dbReference type="AlphaFoldDB" id="A0A2U8WXJ4"/>
<sequence>MPQPRAAPIDALRTGLTQVRNRLQQIDARAAREVRKRDTRRKIILGGLLLEAAGKERRFAEALDELSRLISRSTLLRSR</sequence>
<keyword evidence="2" id="KW-1185">Reference proteome</keyword>
<name>A0A2U8WXJ4_9HYPH</name>
<gene>
    <name evidence="1" type="ORF">DK419_24240</name>
</gene>
<dbReference type="EMBL" id="CP029553">
    <property type="protein sequence ID" value="AWN50218.1"/>
    <property type="molecule type" value="Genomic_DNA"/>
</dbReference>
<proteinExistence type="predicted"/>